<protein>
    <recommendedName>
        <fullName evidence="4">Cysteine rich repeat protein</fullName>
    </recommendedName>
</protein>
<dbReference type="InterPro" id="IPR039728">
    <property type="entry name" value="GLG1"/>
</dbReference>
<evidence type="ECO:0000256" key="1">
    <source>
        <dbReference type="SAM" id="SignalP"/>
    </source>
</evidence>
<dbReference type="PANTHER" id="PTHR11884:SF1">
    <property type="entry name" value="GOLGI APPARATUS PROTEIN 1"/>
    <property type="match status" value="1"/>
</dbReference>
<keyword evidence="3" id="KW-1185">Reference proteome</keyword>
<dbReference type="PROSITE" id="PS51257">
    <property type="entry name" value="PROKAR_LIPOPROTEIN"/>
    <property type="match status" value="1"/>
</dbReference>
<evidence type="ECO:0008006" key="4">
    <source>
        <dbReference type="Google" id="ProtNLM"/>
    </source>
</evidence>
<dbReference type="RefSeq" id="WP_286293737.1">
    <property type="nucleotide sequence ID" value="NZ_AP024718.1"/>
</dbReference>
<dbReference type="EMBL" id="AP024718">
    <property type="protein sequence ID" value="BCX88577.1"/>
    <property type="molecule type" value="Genomic_DNA"/>
</dbReference>
<dbReference type="Proteomes" id="UP001321450">
    <property type="component" value="Chromosome"/>
</dbReference>
<name>A0AAU9C9J5_9GAMM</name>
<sequence>MKAKPVLAALLALALGGCASGGGGFGNERLDAAASQPGPAGTFLRGCETEVKEFCPQVTPGEGRLVACILAHEDKISPTCELALYQAADQLERIVAALGYIAHQCEDDLVKFCSHVEPGEGRLLNCLERHDAEISQRCQRALSDVSMKR</sequence>
<accession>A0AAU9C9J5</accession>
<gene>
    <name evidence="2" type="ORF">MIN45_P0946</name>
</gene>
<evidence type="ECO:0000313" key="2">
    <source>
        <dbReference type="EMBL" id="BCX88577.1"/>
    </source>
</evidence>
<dbReference type="InterPro" id="IPR001893">
    <property type="entry name" value="Cys-rich_GLG1_repeat"/>
</dbReference>
<proteinExistence type="predicted"/>
<evidence type="ECO:0000313" key="3">
    <source>
        <dbReference type="Proteomes" id="UP001321450"/>
    </source>
</evidence>
<reference evidence="3" key="1">
    <citation type="journal article" date="2024" name="Int. J. Syst. Evol. Microbiol.">
        <title>Methylomarinovum tepidoasis sp. nov., a moderately thermophilic methanotroph of the family Methylothermaceae isolated from a deep-sea hydrothermal field.</title>
        <authorList>
            <person name="Hirayama H."/>
            <person name="Takaki Y."/>
            <person name="Abe M."/>
            <person name="Miyazaki M."/>
            <person name="Uematsu K."/>
            <person name="Matsui Y."/>
            <person name="Takai K."/>
        </authorList>
    </citation>
    <scope>NUCLEOTIDE SEQUENCE [LARGE SCALE GENOMIC DNA]</scope>
    <source>
        <strain evidence="3">IN45</strain>
    </source>
</reference>
<organism evidence="2 3">
    <name type="scientific">Methylomarinovum tepidoasis</name>
    <dbReference type="NCBI Taxonomy" id="2840183"/>
    <lineage>
        <taxon>Bacteria</taxon>
        <taxon>Pseudomonadati</taxon>
        <taxon>Pseudomonadota</taxon>
        <taxon>Gammaproteobacteria</taxon>
        <taxon>Methylococcales</taxon>
        <taxon>Methylothermaceae</taxon>
        <taxon>Methylomarinovum</taxon>
    </lineage>
</organism>
<dbReference type="Pfam" id="PF00839">
    <property type="entry name" value="Cys_rich_FGFR"/>
    <property type="match status" value="1"/>
</dbReference>
<dbReference type="GO" id="GO:0016020">
    <property type="term" value="C:membrane"/>
    <property type="evidence" value="ECO:0007669"/>
    <property type="project" value="InterPro"/>
</dbReference>
<dbReference type="KEGG" id="meiy:MIN45_P0946"/>
<dbReference type="PANTHER" id="PTHR11884">
    <property type="entry name" value="SELECTIN LIGAND RELATED"/>
    <property type="match status" value="1"/>
</dbReference>
<feature type="chain" id="PRO_5043706451" description="Cysteine rich repeat protein" evidence="1">
    <location>
        <begin position="20"/>
        <end position="149"/>
    </location>
</feature>
<feature type="signal peptide" evidence="1">
    <location>
        <begin position="1"/>
        <end position="19"/>
    </location>
</feature>
<keyword evidence="1" id="KW-0732">Signal</keyword>
<dbReference type="AlphaFoldDB" id="A0AAU9C9J5"/>